<evidence type="ECO:0000256" key="6">
    <source>
        <dbReference type="RuleBase" id="RU000461"/>
    </source>
</evidence>
<dbReference type="PRINTS" id="PR00385">
    <property type="entry name" value="P450"/>
</dbReference>
<dbReference type="AlphaFoldDB" id="A0A1Y2H8I1"/>
<evidence type="ECO:0000313" key="8">
    <source>
        <dbReference type="Proteomes" id="UP000193411"/>
    </source>
</evidence>
<dbReference type="PANTHER" id="PTHR24305">
    <property type="entry name" value="CYTOCHROME P450"/>
    <property type="match status" value="1"/>
</dbReference>
<sequence length="468" mass="52152">LAAIFARARNGPRTPLLAALALLSSIHVYTKYFRVPAHLRHLPRLGPWKSVSAVLSGKGSVQRNIERIAHVKEDGVRRGLLKPGEEPGLFAVWMLGRWAVGVNNPQDLKDVWTEHSTFEKFRPQKDLADGSTVHDYKPKKDEVFGDNIVSARPADIGPWMQRLTLDALSSAAFGTNLDSVNHPNSTIVQLYNDVFTRALSPSVRGLTAKSREFNEYLVGLIDEKTAKLQARRAGNRKGAGDEVISDEDADSKDLMELMVSAMLDDPEAFSKDDVRNNTMGHDTTANALSFALYLLGMHPDKQQKARERQLNYITYIIKEAMRLYPSVPNTTRQLVSDHTFHNGLKVPRGSLVSVNIWTVHHSPAVWGPTAEQFIPERWADEHQLGSDGTVPMHPGAAGFKWTPFGGGARVCLGQQFSIIEQRVVLAMLLLRYEWKIVGNESALKGQPETTAAVLMHPKDVMIQFTRRN</sequence>
<name>A0A1Y2H8I1_9FUNG</name>
<dbReference type="PRINTS" id="PR00465">
    <property type="entry name" value="EP450IV"/>
</dbReference>
<dbReference type="InterPro" id="IPR050121">
    <property type="entry name" value="Cytochrome_P450_monoxygenase"/>
</dbReference>
<evidence type="ECO:0000313" key="7">
    <source>
        <dbReference type="EMBL" id="ORZ29352.1"/>
    </source>
</evidence>
<dbReference type="OrthoDB" id="1470350at2759"/>
<evidence type="ECO:0000256" key="2">
    <source>
        <dbReference type="ARBA" id="ARBA00010617"/>
    </source>
</evidence>
<evidence type="ECO:0000256" key="4">
    <source>
        <dbReference type="ARBA" id="ARBA00023004"/>
    </source>
</evidence>
<keyword evidence="3 5" id="KW-0479">Metal-binding</keyword>
<feature type="non-terminal residue" evidence="7">
    <location>
        <position position="1"/>
    </location>
</feature>
<dbReference type="InterPro" id="IPR017972">
    <property type="entry name" value="Cyt_P450_CS"/>
</dbReference>
<accession>A0A1Y2H8I1</accession>
<dbReference type="PROSITE" id="PS00086">
    <property type="entry name" value="CYTOCHROME_P450"/>
    <property type="match status" value="1"/>
</dbReference>
<keyword evidence="6" id="KW-0503">Monooxygenase</keyword>
<dbReference type="EMBL" id="MCFL01000211">
    <property type="protein sequence ID" value="ORZ29352.1"/>
    <property type="molecule type" value="Genomic_DNA"/>
</dbReference>
<comment type="cofactor">
    <cofactor evidence="1 5">
        <name>heme</name>
        <dbReference type="ChEBI" id="CHEBI:30413"/>
    </cofactor>
</comment>
<dbReference type="GO" id="GO:0016705">
    <property type="term" value="F:oxidoreductase activity, acting on paired donors, with incorporation or reduction of molecular oxygen"/>
    <property type="evidence" value="ECO:0007669"/>
    <property type="project" value="InterPro"/>
</dbReference>
<keyword evidence="5 6" id="KW-0349">Heme</keyword>
<dbReference type="GO" id="GO:0005506">
    <property type="term" value="F:iron ion binding"/>
    <property type="evidence" value="ECO:0007669"/>
    <property type="project" value="InterPro"/>
</dbReference>
<keyword evidence="4 5" id="KW-0408">Iron</keyword>
<dbReference type="GO" id="GO:0004497">
    <property type="term" value="F:monooxygenase activity"/>
    <property type="evidence" value="ECO:0007669"/>
    <property type="project" value="UniProtKB-KW"/>
</dbReference>
<dbReference type="Proteomes" id="UP000193411">
    <property type="component" value="Unassembled WGS sequence"/>
</dbReference>
<dbReference type="InterPro" id="IPR001128">
    <property type="entry name" value="Cyt_P450"/>
</dbReference>
<dbReference type="GO" id="GO:0020037">
    <property type="term" value="F:heme binding"/>
    <property type="evidence" value="ECO:0007669"/>
    <property type="project" value="InterPro"/>
</dbReference>
<keyword evidence="8" id="KW-1185">Reference proteome</keyword>
<dbReference type="Gene3D" id="1.10.630.10">
    <property type="entry name" value="Cytochrome P450"/>
    <property type="match status" value="1"/>
</dbReference>
<dbReference type="Pfam" id="PF00067">
    <property type="entry name" value="p450"/>
    <property type="match status" value="1"/>
</dbReference>
<dbReference type="PANTHER" id="PTHR24305:SF166">
    <property type="entry name" value="CYTOCHROME P450 12A4, MITOCHONDRIAL-RELATED"/>
    <property type="match status" value="1"/>
</dbReference>
<gene>
    <name evidence="7" type="ORF">BCR44DRAFT_1451570</name>
</gene>
<dbReference type="SUPFAM" id="SSF48264">
    <property type="entry name" value="Cytochrome P450"/>
    <property type="match status" value="1"/>
</dbReference>
<keyword evidence="6" id="KW-0560">Oxidoreductase</keyword>
<evidence type="ECO:0000256" key="3">
    <source>
        <dbReference type="ARBA" id="ARBA00022723"/>
    </source>
</evidence>
<evidence type="ECO:0000256" key="5">
    <source>
        <dbReference type="PIRSR" id="PIRSR602403-1"/>
    </source>
</evidence>
<comment type="caution">
    <text evidence="7">The sequence shown here is derived from an EMBL/GenBank/DDBJ whole genome shotgun (WGS) entry which is preliminary data.</text>
</comment>
<comment type="similarity">
    <text evidence="2 6">Belongs to the cytochrome P450 family.</text>
</comment>
<organism evidence="7 8">
    <name type="scientific">Catenaria anguillulae PL171</name>
    <dbReference type="NCBI Taxonomy" id="765915"/>
    <lineage>
        <taxon>Eukaryota</taxon>
        <taxon>Fungi</taxon>
        <taxon>Fungi incertae sedis</taxon>
        <taxon>Blastocladiomycota</taxon>
        <taxon>Blastocladiomycetes</taxon>
        <taxon>Blastocladiales</taxon>
        <taxon>Catenariaceae</taxon>
        <taxon>Catenaria</taxon>
    </lineage>
</organism>
<dbReference type="STRING" id="765915.A0A1Y2H8I1"/>
<proteinExistence type="inferred from homology"/>
<dbReference type="InterPro" id="IPR002403">
    <property type="entry name" value="Cyt_P450_E_grp-IV"/>
</dbReference>
<dbReference type="InterPro" id="IPR036396">
    <property type="entry name" value="Cyt_P450_sf"/>
</dbReference>
<evidence type="ECO:0000256" key="1">
    <source>
        <dbReference type="ARBA" id="ARBA00001971"/>
    </source>
</evidence>
<reference evidence="7 8" key="1">
    <citation type="submission" date="2016-07" db="EMBL/GenBank/DDBJ databases">
        <title>Pervasive Adenine N6-methylation of Active Genes in Fungi.</title>
        <authorList>
            <consortium name="DOE Joint Genome Institute"/>
            <person name="Mondo S.J."/>
            <person name="Dannebaum R.O."/>
            <person name="Kuo R.C."/>
            <person name="Labutti K."/>
            <person name="Haridas S."/>
            <person name="Kuo A."/>
            <person name="Salamov A."/>
            <person name="Ahrendt S.R."/>
            <person name="Lipzen A."/>
            <person name="Sullivan W."/>
            <person name="Andreopoulos W.B."/>
            <person name="Clum A."/>
            <person name="Lindquist E."/>
            <person name="Daum C."/>
            <person name="Ramamoorthy G.K."/>
            <person name="Gryganskyi A."/>
            <person name="Culley D."/>
            <person name="Magnuson J.K."/>
            <person name="James T.Y."/>
            <person name="O'Malley M.A."/>
            <person name="Stajich J.E."/>
            <person name="Spatafora J.W."/>
            <person name="Visel A."/>
            <person name="Grigoriev I.V."/>
        </authorList>
    </citation>
    <scope>NUCLEOTIDE SEQUENCE [LARGE SCALE GENOMIC DNA]</scope>
    <source>
        <strain evidence="7 8">PL171</strain>
    </source>
</reference>
<feature type="binding site" description="axial binding residue" evidence="5">
    <location>
        <position position="411"/>
    </location>
    <ligand>
        <name>heme</name>
        <dbReference type="ChEBI" id="CHEBI:30413"/>
    </ligand>
    <ligandPart>
        <name>Fe</name>
        <dbReference type="ChEBI" id="CHEBI:18248"/>
    </ligandPart>
</feature>
<protein>
    <submittedName>
        <fullName evidence="7">Cytochrome P450</fullName>
    </submittedName>
</protein>